<sequence>MKTFIKAVSFIFVICLALFSCTKDKGNYDLKPINEIIVDPLNDGKEIEILSGDVLKLTPAVKQENVTSGTYKYRWYMYGDNYTAAIELSDKKDLDIKITAPIGGYTLMYVVTDAATGITSTQQRHMTITSKYSSGLLVLDEKATGGDISHISLNGEIFKNLYSEANGGSHISTPASKLVGFFYKRGLDIQKPVSIFISSPGKNTVELDPETYKEIGPFSNLLVTPPQGAVQLSDITGMSSGDPVYAIVNGKLQFSTGGTSTPLFQGALLGDYELAPYIITTTAGGRQNIPSQTYLITYDQKNGRFLWFAGFNVGSFNTYSTDMTNPGAFDPNNIKKQCVYGYYSNQYAYYNWMMKDAVGKMYFYQMFPISTQKAATLYQEITSAPELNQATIFAGSTKLPQIYYVADNRVYLYDYTANVARLVYTFSAGEQITDVKFAVGRVPAYETEYRVQRTLDKIYIATYNGTEGKIKEFDVAATGDLGSPVKTYGGFGKITSMFYKEKR</sequence>
<protein>
    <recommendedName>
        <fullName evidence="4">PKD-like family protein</fullName>
    </recommendedName>
</protein>
<feature type="chain" id="PRO_5020265647" description="PKD-like family protein" evidence="1">
    <location>
        <begin position="23"/>
        <end position="503"/>
    </location>
</feature>
<evidence type="ECO:0008006" key="4">
    <source>
        <dbReference type="Google" id="ProtNLM"/>
    </source>
</evidence>
<proteinExistence type="predicted"/>
<keyword evidence="1" id="KW-0732">Signal</keyword>
<gene>
    <name evidence="2" type="ORF">FA047_00460</name>
</gene>
<dbReference type="PROSITE" id="PS51257">
    <property type="entry name" value="PROKAR_LIPOPROTEIN"/>
    <property type="match status" value="1"/>
</dbReference>
<dbReference type="Proteomes" id="UP000307244">
    <property type="component" value="Unassembled WGS sequence"/>
</dbReference>
<accession>A0A4U1CLD4</accession>
<feature type="signal peptide" evidence="1">
    <location>
        <begin position="1"/>
        <end position="22"/>
    </location>
</feature>
<dbReference type="EMBL" id="SWBQ01000001">
    <property type="protein sequence ID" value="TKC08607.1"/>
    <property type="molecule type" value="Genomic_DNA"/>
</dbReference>
<comment type="caution">
    <text evidence="2">The sequence shown here is derived from an EMBL/GenBank/DDBJ whole genome shotgun (WGS) entry which is preliminary data.</text>
</comment>
<reference evidence="2 3" key="1">
    <citation type="submission" date="2019-04" db="EMBL/GenBank/DDBJ databases">
        <title>Pedobacter sp. RP-3-15 sp. nov., isolated from Arctic soil.</title>
        <authorList>
            <person name="Dahal R.H."/>
            <person name="Kim D.-U."/>
        </authorList>
    </citation>
    <scope>NUCLEOTIDE SEQUENCE [LARGE SCALE GENOMIC DNA]</scope>
    <source>
        <strain evidence="2 3">RP-3-15</strain>
    </source>
</reference>
<dbReference type="OrthoDB" id="1095195at2"/>
<name>A0A4U1CLD4_9SPHI</name>
<evidence type="ECO:0000313" key="2">
    <source>
        <dbReference type="EMBL" id="TKC08607.1"/>
    </source>
</evidence>
<dbReference type="InterPro" id="IPR032183">
    <property type="entry name" value="PKD-like"/>
</dbReference>
<dbReference type="Pfam" id="PF16407">
    <property type="entry name" value="PKD_2"/>
    <property type="match status" value="1"/>
</dbReference>
<keyword evidence="3" id="KW-1185">Reference proteome</keyword>
<evidence type="ECO:0000313" key="3">
    <source>
        <dbReference type="Proteomes" id="UP000307244"/>
    </source>
</evidence>
<evidence type="ECO:0000256" key="1">
    <source>
        <dbReference type="SAM" id="SignalP"/>
    </source>
</evidence>
<organism evidence="2 3">
    <name type="scientific">Pedobacter frigoris</name>
    <dbReference type="NCBI Taxonomy" id="2571272"/>
    <lineage>
        <taxon>Bacteria</taxon>
        <taxon>Pseudomonadati</taxon>
        <taxon>Bacteroidota</taxon>
        <taxon>Sphingobacteriia</taxon>
        <taxon>Sphingobacteriales</taxon>
        <taxon>Sphingobacteriaceae</taxon>
        <taxon>Pedobacter</taxon>
    </lineage>
</organism>
<dbReference type="RefSeq" id="WP_136834028.1">
    <property type="nucleotide sequence ID" value="NZ_SWBQ01000001.1"/>
</dbReference>
<dbReference type="AlphaFoldDB" id="A0A4U1CLD4"/>